<evidence type="ECO:0000256" key="2">
    <source>
        <dbReference type="ARBA" id="ARBA00023125"/>
    </source>
</evidence>
<dbReference type="EMBL" id="CP035810">
    <property type="protein sequence ID" value="QIN30056.1"/>
    <property type="molecule type" value="Genomic_DNA"/>
</dbReference>
<dbReference type="PROSITE" id="PS00846">
    <property type="entry name" value="HTH_ARSR_1"/>
    <property type="match status" value="1"/>
</dbReference>
<dbReference type="SMART" id="SM00418">
    <property type="entry name" value="HTH_ARSR"/>
    <property type="match status" value="1"/>
</dbReference>
<feature type="domain" description="HTH arsR-type" evidence="5">
    <location>
        <begin position="82"/>
        <end position="174"/>
    </location>
</feature>
<dbReference type="GO" id="GO:0003700">
    <property type="term" value="F:DNA-binding transcription factor activity"/>
    <property type="evidence" value="ECO:0007669"/>
    <property type="project" value="InterPro"/>
</dbReference>
<dbReference type="PRINTS" id="PR00778">
    <property type="entry name" value="HTHARSR"/>
</dbReference>
<dbReference type="CDD" id="cd00090">
    <property type="entry name" value="HTH_ARSR"/>
    <property type="match status" value="1"/>
</dbReference>
<accession>A0A6G8KZH2</accession>
<keyword evidence="1" id="KW-0805">Transcription regulation</keyword>
<dbReference type="InterPro" id="IPR011991">
    <property type="entry name" value="ArsR-like_HTH"/>
</dbReference>
<keyword evidence="3" id="KW-0804">Transcription</keyword>
<reference evidence="6 7" key="1">
    <citation type="submission" date="2019-02" db="EMBL/GenBank/DDBJ databases">
        <title>Complete Genome Sequence and Methylome Analysis of Brevibacterium luteolum NEB1784.</title>
        <authorList>
            <person name="Fomenkov A."/>
            <person name="Roberts R.J."/>
        </authorList>
    </citation>
    <scope>NUCLEOTIDE SEQUENCE [LARGE SCALE GENOMIC DNA]</scope>
    <source>
        <strain evidence="6 7">NEB1784</strain>
    </source>
</reference>
<dbReference type="PROSITE" id="PS50987">
    <property type="entry name" value="HTH_ARSR_2"/>
    <property type="match status" value="1"/>
</dbReference>
<organism evidence="6 7">
    <name type="scientific">Brevibacterium luteolum</name>
    <dbReference type="NCBI Taxonomy" id="199591"/>
    <lineage>
        <taxon>Bacteria</taxon>
        <taxon>Bacillati</taxon>
        <taxon>Actinomycetota</taxon>
        <taxon>Actinomycetes</taxon>
        <taxon>Micrococcales</taxon>
        <taxon>Brevibacteriaceae</taxon>
        <taxon>Brevibacterium</taxon>
    </lineage>
</organism>
<evidence type="ECO:0000313" key="6">
    <source>
        <dbReference type="EMBL" id="QIN30056.1"/>
    </source>
</evidence>
<dbReference type="InterPro" id="IPR051081">
    <property type="entry name" value="HTH_MetalResp_TranReg"/>
</dbReference>
<dbReference type="NCBIfam" id="NF033788">
    <property type="entry name" value="HTH_metalloreg"/>
    <property type="match status" value="1"/>
</dbReference>
<gene>
    <name evidence="6" type="ORF">EW640_12845</name>
</gene>
<dbReference type="InterPro" id="IPR036388">
    <property type="entry name" value="WH-like_DNA-bd_sf"/>
</dbReference>
<dbReference type="GO" id="GO:0003677">
    <property type="term" value="F:DNA binding"/>
    <property type="evidence" value="ECO:0007669"/>
    <property type="project" value="UniProtKB-KW"/>
</dbReference>
<dbReference type="AlphaFoldDB" id="A0A6G8KZH2"/>
<name>A0A6G8KZH2_9MICO</name>
<sequence length="174" mass="17480">MTELRKPAVSAAVAATAAVAREEVPGEVPGDLPGAVPGDLPGDVPGDLPGGEPGEAPGTAPGAARGGGQTGASCCPLATGPLVAAEAERMAATLKALSDPTRLRIVSLIAARGCESVCACDLLEALDVTQPTVSHHLKKLVDAGLLQREQRGKWAHYTVVGSAFSELQAFLALG</sequence>
<dbReference type="InterPro" id="IPR018334">
    <property type="entry name" value="ArsR_HTH"/>
</dbReference>
<dbReference type="Proteomes" id="UP000501518">
    <property type="component" value="Chromosome"/>
</dbReference>
<dbReference type="PANTHER" id="PTHR33154:SF18">
    <property type="entry name" value="ARSENICAL RESISTANCE OPERON REPRESSOR"/>
    <property type="match status" value="1"/>
</dbReference>
<protein>
    <submittedName>
        <fullName evidence="6">Transcriptional regulator</fullName>
    </submittedName>
</protein>
<evidence type="ECO:0000256" key="3">
    <source>
        <dbReference type="ARBA" id="ARBA00023163"/>
    </source>
</evidence>
<dbReference type="PANTHER" id="PTHR33154">
    <property type="entry name" value="TRANSCRIPTIONAL REGULATOR, ARSR FAMILY"/>
    <property type="match status" value="1"/>
</dbReference>
<feature type="region of interest" description="Disordered" evidence="4">
    <location>
        <begin position="24"/>
        <end position="70"/>
    </location>
</feature>
<evidence type="ECO:0000256" key="1">
    <source>
        <dbReference type="ARBA" id="ARBA00023015"/>
    </source>
</evidence>
<dbReference type="InterPro" id="IPR001845">
    <property type="entry name" value="HTH_ArsR_DNA-bd_dom"/>
</dbReference>
<dbReference type="Pfam" id="PF01022">
    <property type="entry name" value="HTH_5"/>
    <property type="match status" value="1"/>
</dbReference>
<feature type="compositionally biased region" description="Low complexity" evidence="4">
    <location>
        <begin position="54"/>
        <end position="63"/>
    </location>
</feature>
<dbReference type="Gene3D" id="1.10.10.10">
    <property type="entry name" value="Winged helix-like DNA-binding domain superfamily/Winged helix DNA-binding domain"/>
    <property type="match status" value="1"/>
</dbReference>
<dbReference type="InterPro" id="IPR036390">
    <property type="entry name" value="WH_DNA-bd_sf"/>
</dbReference>
<feature type="compositionally biased region" description="Low complexity" evidence="4">
    <location>
        <begin position="29"/>
        <end position="47"/>
    </location>
</feature>
<evidence type="ECO:0000313" key="7">
    <source>
        <dbReference type="Proteomes" id="UP000501518"/>
    </source>
</evidence>
<evidence type="ECO:0000256" key="4">
    <source>
        <dbReference type="SAM" id="MobiDB-lite"/>
    </source>
</evidence>
<proteinExistence type="predicted"/>
<dbReference type="KEGG" id="blut:EW640_12845"/>
<dbReference type="SUPFAM" id="SSF46785">
    <property type="entry name" value="Winged helix' DNA-binding domain"/>
    <property type="match status" value="1"/>
</dbReference>
<evidence type="ECO:0000259" key="5">
    <source>
        <dbReference type="PROSITE" id="PS50987"/>
    </source>
</evidence>
<keyword evidence="2" id="KW-0238">DNA-binding</keyword>